<dbReference type="Pfam" id="PF09441">
    <property type="entry name" value="Abp2"/>
    <property type="match status" value="1"/>
</dbReference>
<sequence>MNLSDLVHRSTHGHPDHPIDPFYIPSTPSSPNGVYPAPPPPPPPDMYDAYPQLEEWSVPPSHPSPLQQPSSPSTTDPTTSSLLVHHASPTYHLSPSSSPTRHNAISPTLQNPASSTPTTTTTAPSPTTASSSSTYFSDEARLKDEELLRQKRRSKLQPMTINGSNVTADNIEDGYIQFILHHDPDSIGDGIEGLMYIRRKFTSVPRTGDLSYTTWDIFVLVNKLHNRQIKNWSQLVGQLGLSDMLGRPQFAQRVKRWMHKYKIDTFFDYLMGTPFDFHAEDEKKYSGCLLMGNYQKRRGDDEHQEGGSKRRRQLITDRPILMAGSRKRMPGESLLLLDKREEEDDDDNDDEERVDTEEEEMDDDTTQQPMDLPPEDDDNDDNDNEEDELASTSSTTAPSSPSAGPTCASCLQLSTTVQDLQSQLSTLTHSVAEWQAKMEAQTRSLQQQVVQLMDEQTKAAQTRKKLAHALLADPL</sequence>
<gene>
    <name evidence="3" type="primary">ABSGL_09018.1 scaffold 10666</name>
</gene>
<dbReference type="STRING" id="4829.A0A163L0P4"/>
<dbReference type="EMBL" id="LT554066">
    <property type="protein sequence ID" value="SAM03200.1"/>
    <property type="molecule type" value="Genomic_DNA"/>
</dbReference>
<dbReference type="Proteomes" id="UP000078561">
    <property type="component" value="Unassembled WGS sequence"/>
</dbReference>
<feature type="compositionally biased region" description="Acidic residues" evidence="2">
    <location>
        <begin position="341"/>
        <end position="365"/>
    </location>
</feature>
<dbReference type="GO" id="GO:0003688">
    <property type="term" value="F:DNA replication origin binding"/>
    <property type="evidence" value="ECO:0007669"/>
    <property type="project" value="TreeGrafter"/>
</dbReference>
<feature type="compositionally biased region" description="Low complexity" evidence="2">
    <location>
        <begin position="112"/>
        <end position="134"/>
    </location>
</feature>
<dbReference type="OrthoDB" id="2104370at2759"/>
<protein>
    <submittedName>
        <fullName evidence="3">Uncharacterized protein</fullName>
    </submittedName>
</protein>
<feature type="compositionally biased region" description="Low complexity" evidence="2">
    <location>
        <begin position="390"/>
        <end position="406"/>
    </location>
</feature>
<reference evidence="3" key="1">
    <citation type="submission" date="2016-04" db="EMBL/GenBank/DDBJ databases">
        <authorList>
            <person name="Evans L.H."/>
            <person name="Alamgir A."/>
            <person name="Owens N."/>
            <person name="Weber N.D."/>
            <person name="Virtaneva K."/>
            <person name="Barbian K."/>
            <person name="Babar A."/>
            <person name="Rosenke K."/>
        </authorList>
    </citation>
    <scope>NUCLEOTIDE SEQUENCE [LARGE SCALE GENOMIC DNA]</scope>
    <source>
        <strain evidence="3">CBS 101.48</strain>
    </source>
</reference>
<feature type="region of interest" description="Disordered" evidence="2">
    <location>
        <begin position="1"/>
        <end position="142"/>
    </location>
</feature>
<feature type="region of interest" description="Disordered" evidence="2">
    <location>
        <begin position="297"/>
        <end position="406"/>
    </location>
</feature>
<organism evidence="3">
    <name type="scientific">Absidia glauca</name>
    <name type="common">Pin mould</name>
    <dbReference type="NCBI Taxonomy" id="4829"/>
    <lineage>
        <taxon>Eukaryota</taxon>
        <taxon>Fungi</taxon>
        <taxon>Fungi incertae sedis</taxon>
        <taxon>Mucoromycota</taxon>
        <taxon>Mucoromycotina</taxon>
        <taxon>Mucoromycetes</taxon>
        <taxon>Mucorales</taxon>
        <taxon>Cunninghamellaceae</taxon>
        <taxon>Absidia</taxon>
    </lineage>
</organism>
<keyword evidence="4" id="KW-1185">Reference proteome</keyword>
<dbReference type="PANTHER" id="PTHR42048">
    <property type="entry name" value="ARS-BINDING PROTEIN 2"/>
    <property type="match status" value="1"/>
</dbReference>
<evidence type="ECO:0000313" key="4">
    <source>
        <dbReference type="Proteomes" id="UP000078561"/>
    </source>
</evidence>
<evidence type="ECO:0000313" key="3">
    <source>
        <dbReference type="EMBL" id="SAM03200.1"/>
    </source>
</evidence>
<feature type="compositionally biased region" description="Low complexity" evidence="2">
    <location>
        <begin position="64"/>
        <end position="83"/>
    </location>
</feature>
<feature type="compositionally biased region" description="Acidic residues" evidence="2">
    <location>
        <begin position="373"/>
        <end position="389"/>
    </location>
</feature>
<feature type="compositionally biased region" description="Polar residues" evidence="2">
    <location>
        <begin position="91"/>
        <end position="111"/>
    </location>
</feature>
<keyword evidence="1" id="KW-0175">Coiled coil</keyword>
<evidence type="ECO:0000256" key="1">
    <source>
        <dbReference type="SAM" id="Coils"/>
    </source>
</evidence>
<dbReference type="InParanoid" id="A0A163L0P4"/>
<proteinExistence type="predicted"/>
<dbReference type="PANTHER" id="PTHR42048:SF1">
    <property type="entry name" value="ARS-BINDING PROTEIN 2"/>
    <property type="match status" value="1"/>
</dbReference>
<feature type="compositionally biased region" description="Basic and acidic residues" evidence="2">
    <location>
        <begin position="297"/>
        <end position="308"/>
    </location>
</feature>
<dbReference type="InterPro" id="IPR018562">
    <property type="entry name" value="ARS-binding_2"/>
</dbReference>
<feature type="coiled-coil region" evidence="1">
    <location>
        <begin position="417"/>
        <end position="455"/>
    </location>
</feature>
<dbReference type="AlphaFoldDB" id="A0A163L0P4"/>
<feature type="compositionally biased region" description="Pro residues" evidence="2">
    <location>
        <begin position="36"/>
        <end position="45"/>
    </location>
</feature>
<name>A0A163L0P4_ABSGL</name>
<evidence type="ECO:0000256" key="2">
    <source>
        <dbReference type="SAM" id="MobiDB-lite"/>
    </source>
</evidence>
<accession>A0A163L0P4</accession>